<dbReference type="RefSeq" id="WP_091814152.1">
    <property type="nucleotide sequence ID" value="NZ_FNNE01000007.1"/>
</dbReference>
<dbReference type="OrthoDB" id="6365056at2"/>
<reference evidence="1 2" key="1">
    <citation type="submission" date="2016-10" db="EMBL/GenBank/DDBJ databases">
        <authorList>
            <person name="de Groot N.N."/>
        </authorList>
    </citation>
    <scope>NUCLEOTIDE SEQUENCE [LARGE SCALE GENOMIC DNA]</scope>
    <source>
        <strain evidence="1 2">CGMCC 1.7059</strain>
    </source>
</reference>
<proteinExistence type="predicted"/>
<accession>A0A1H2ZNB1</accession>
<evidence type="ECO:0000313" key="1">
    <source>
        <dbReference type="EMBL" id="SDX18920.1"/>
    </source>
</evidence>
<dbReference type="AlphaFoldDB" id="A0A1H2ZNB1"/>
<dbReference type="STRING" id="488533.SAMN04487960_1074"/>
<protein>
    <submittedName>
        <fullName evidence="1">Uncharacterized protein</fullName>
    </submittedName>
</protein>
<gene>
    <name evidence="1" type="ORF">SAMN04487960_1074</name>
</gene>
<sequence>MRFLCHAHLNELSALGQSEKMDLWFNWMAEAGNHSDRQNWPQVVSYAGCAFDLASTSLREPRPGMVVEMVLAAICLAEVLQKLAHPELADAVIELALQRLNDDAPREFAATLRDQAKRLRFFSDYMSWPALAGSSAHQRKANVIH</sequence>
<name>A0A1H2ZNB1_9GAMM</name>
<evidence type="ECO:0000313" key="2">
    <source>
        <dbReference type="Proteomes" id="UP000199675"/>
    </source>
</evidence>
<dbReference type="Proteomes" id="UP000199675">
    <property type="component" value="Unassembled WGS sequence"/>
</dbReference>
<organism evidence="1 2">
    <name type="scientific">Marinobacter mobilis</name>
    <dbReference type="NCBI Taxonomy" id="488533"/>
    <lineage>
        <taxon>Bacteria</taxon>
        <taxon>Pseudomonadati</taxon>
        <taxon>Pseudomonadota</taxon>
        <taxon>Gammaproteobacteria</taxon>
        <taxon>Pseudomonadales</taxon>
        <taxon>Marinobacteraceae</taxon>
        <taxon>Marinobacter</taxon>
    </lineage>
</organism>
<dbReference type="EMBL" id="FNNE01000007">
    <property type="protein sequence ID" value="SDX18920.1"/>
    <property type="molecule type" value="Genomic_DNA"/>
</dbReference>
<keyword evidence="2" id="KW-1185">Reference proteome</keyword>